<dbReference type="EMBL" id="JAUKUD010000004">
    <property type="protein sequence ID" value="KAK0746322.1"/>
    <property type="molecule type" value="Genomic_DNA"/>
</dbReference>
<dbReference type="Proteomes" id="UP001172155">
    <property type="component" value="Unassembled WGS sequence"/>
</dbReference>
<dbReference type="AlphaFoldDB" id="A0AA40EVJ6"/>
<gene>
    <name evidence="2" type="ORF">B0T18DRAFT_149593</name>
</gene>
<accession>A0AA40EVJ6</accession>
<feature type="compositionally biased region" description="Pro residues" evidence="1">
    <location>
        <begin position="127"/>
        <end position="137"/>
    </location>
</feature>
<evidence type="ECO:0000313" key="3">
    <source>
        <dbReference type="Proteomes" id="UP001172155"/>
    </source>
</evidence>
<keyword evidence="3" id="KW-1185">Reference proteome</keyword>
<feature type="region of interest" description="Disordered" evidence="1">
    <location>
        <begin position="122"/>
        <end position="143"/>
    </location>
</feature>
<reference evidence="2" key="1">
    <citation type="submission" date="2023-06" db="EMBL/GenBank/DDBJ databases">
        <title>Genome-scale phylogeny and comparative genomics of the fungal order Sordariales.</title>
        <authorList>
            <consortium name="Lawrence Berkeley National Laboratory"/>
            <person name="Hensen N."/>
            <person name="Bonometti L."/>
            <person name="Westerberg I."/>
            <person name="Brannstrom I.O."/>
            <person name="Guillou S."/>
            <person name="Cros-Aarteil S."/>
            <person name="Calhoun S."/>
            <person name="Haridas S."/>
            <person name="Kuo A."/>
            <person name="Mondo S."/>
            <person name="Pangilinan J."/>
            <person name="Riley R."/>
            <person name="LaButti K."/>
            <person name="Andreopoulos B."/>
            <person name="Lipzen A."/>
            <person name="Chen C."/>
            <person name="Yanf M."/>
            <person name="Daum C."/>
            <person name="Ng V."/>
            <person name="Clum A."/>
            <person name="Steindorff A."/>
            <person name="Ohm R."/>
            <person name="Martin F."/>
            <person name="Silar P."/>
            <person name="Natvig D."/>
            <person name="Lalanne C."/>
            <person name="Gautier V."/>
            <person name="Ament-velasquez S.L."/>
            <person name="Kruys A."/>
            <person name="Hutchinson M.I."/>
            <person name="Powell A.J."/>
            <person name="Barry K."/>
            <person name="Miller A.N."/>
            <person name="Grigoriev I.V."/>
            <person name="Debuchy R."/>
            <person name="Gladieux P."/>
            <person name="Thoren M.H."/>
            <person name="Johannesson H."/>
        </authorList>
    </citation>
    <scope>NUCLEOTIDE SEQUENCE</scope>
    <source>
        <strain evidence="2">SMH3187-1</strain>
    </source>
</reference>
<comment type="caution">
    <text evidence="2">The sequence shown here is derived from an EMBL/GenBank/DDBJ whole genome shotgun (WGS) entry which is preliminary data.</text>
</comment>
<proteinExistence type="predicted"/>
<evidence type="ECO:0000256" key="1">
    <source>
        <dbReference type="SAM" id="MobiDB-lite"/>
    </source>
</evidence>
<protein>
    <submittedName>
        <fullName evidence="2">Uncharacterized protein</fullName>
    </submittedName>
</protein>
<evidence type="ECO:0000313" key="2">
    <source>
        <dbReference type="EMBL" id="KAK0746322.1"/>
    </source>
</evidence>
<sequence>MNDRLRRTRLRKRLDTDATTSTGEIVAVGEGVEELAGEVVIPGEDVVTTETAAAWVVGEAVPVRRPVTATSVSVDLLVVDSGIPTSRVVTTRFGAEEAAAGTIGAALRHHAQRVPDLALAPEAPVWTGPPSPGPPVLPDATAPDLDLVPHLSTGNHTSVGDHHPGVHPSLVPAVEHARALPRPTVAHDPQNVVDILRHQAGAAAGVATSPNLARDIVGPDPDLPLSQDLRAIPGRLAAARYEGRDGTVGADRREGASALKRVGVEAEAPAGEVALFQGDARPAAAGETGVTARGTGAEGLPLLLQFLTRGANRLMVRALKTGLDLPNMTHLQALPTHRM</sequence>
<name>A0AA40EVJ6_9PEZI</name>
<organism evidence="2 3">
    <name type="scientific">Schizothecium vesticola</name>
    <dbReference type="NCBI Taxonomy" id="314040"/>
    <lineage>
        <taxon>Eukaryota</taxon>
        <taxon>Fungi</taxon>
        <taxon>Dikarya</taxon>
        <taxon>Ascomycota</taxon>
        <taxon>Pezizomycotina</taxon>
        <taxon>Sordariomycetes</taxon>
        <taxon>Sordariomycetidae</taxon>
        <taxon>Sordariales</taxon>
        <taxon>Schizotheciaceae</taxon>
        <taxon>Schizothecium</taxon>
    </lineage>
</organism>